<proteinExistence type="predicted"/>
<name>A0A6A6RF12_9PEZI</name>
<accession>A0A6A6RF12</accession>
<feature type="compositionally biased region" description="Polar residues" evidence="1">
    <location>
        <begin position="66"/>
        <end position="78"/>
    </location>
</feature>
<dbReference type="OrthoDB" id="5369729at2759"/>
<reference evidence="2" key="1">
    <citation type="journal article" date="2020" name="Stud. Mycol.">
        <title>101 Dothideomycetes genomes: a test case for predicting lifestyles and emergence of pathogens.</title>
        <authorList>
            <person name="Haridas S."/>
            <person name="Albert R."/>
            <person name="Binder M."/>
            <person name="Bloem J."/>
            <person name="Labutti K."/>
            <person name="Salamov A."/>
            <person name="Andreopoulos B."/>
            <person name="Baker S."/>
            <person name="Barry K."/>
            <person name="Bills G."/>
            <person name="Bluhm B."/>
            <person name="Cannon C."/>
            <person name="Castanera R."/>
            <person name="Culley D."/>
            <person name="Daum C."/>
            <person name="Ezra D."/>
            <person name="Gonzalez J."/>
            <person name="Henrissat B."/>
            <person name="Kuo A."/>
            <person name="Liang C."/>
            <person name="Lipzen A."/>
            <person name="Lutzoni F."/>
            <person name="Magnuson J."/>
            <person name="Mondo S."/>
            <person name="Nolan M."/>
            <person name="Ohm R."/>
            <person name="Pangilinan J."/>
            <person name="Park H.-J."/>
            <person name="Ramirez L."/>
            <person name="Alfaro M."/>
            <person name="Sun H."/>
            <person name="Tritt A."/>
            <person name="Yoshinaga Y."/>
            <person name="Zwiers L.-H."/>
            <person name="Turgeon B."/>
            <person name="Goodwin S."/>
            <person name="Spatafora J."/>
            <person name="Crous P."/>
            <person name="Grigoriev I."/>
        </authorList>
    </citation>
    <scope>NUCLEOTIDE SEQUENCE</scope>
    <source>
        <strain evidence="2">CBS 269.34</strain>
    </source>
</reference>
<sequence>MHNRTNTEPAAISRVPSTTSHGRRRRLTNPSSPNTALHSPAGSGAASYFSPQPSASAPRRPAPASHSTSGHGIDTSQGPPIALITRGSYSADIARRSQKASDFAFAQQQLQQLGLVSPGASTLLKPGSAASSVAGRGRRDLSPGLSRSGSTHSESRRFDHMASSPDDSSDYDAGLRSPLGDTLTLQNTRRADTGSGTDGEPAEDLFLNIAQDTTPQREDADGGTTRTERRRVSLHVWLCLVEDAVWSELLSIHFLVCSSCHSAVFGTVPLRVSTC</sequence>
<organism evidence="2 3">
    <name type="scientific">Lophium mytilinum</name>
    <dbReference type="NCBI Taxonomy" id="390894"/>
    <lineage>
        <taxon>Eukaryota</taxon>
        <taxon>Fungi</taxon>
        <taxon>Dikarya</taxon>
        <taxon>Ascomycota</taxon>
        <taxon>Pezizomycotina</taxon>
        <taxon>Dothideomycetes</taxon>
        <taxon>Pleosporomycetidae</taxon>
        <taxon>Mytilinidiales</taxon>
        <taxon>Mytilinidiaceae</taxon>
        <taxon>Lophium</taxon>
    </lineage>
</organism>
<gene>
    <name evidence="2" type="ORF">BU16DRAFT_521767</name>
</gene>
<feature type="region of interest" description="Disordered" evidence="1">
    <location>
        <begin position="125"/>
        <end position="202"/>
    </location>
</feature>
<feature type="region of interest" description="Disordered" evidence="1">
    <location>
        <begin position="1"/>
        <end position="82"/>
    </location>
</feature>
<dbReference type="EMBL" id="MU004181">
    <property type="protein sequence ID" value="KAF2503161.1"/>
    <property type="molecule type" value="Genomic_DNA"/>
</dbReference>
<feature type="compositionally biased region" description="Polar residues" evidence="1">
    <location>
        <begin position="28"/>
        <end position="37"/>
    </location>
</feature>
<dbReference type="AlphaFoldDB" id="A0A6A6RF12"/>
<evidence type="ECO:0000313" key="2">
    <source>
        <dbReference type="EMBL" id="KAF2503161.1"/>
    </source>
</evidence>
<protein>
    <submittedName>
        <fullName evidence="2">Uncharacterized protein</fullName>
    </submittedName>
</protein>
<keyword evidence="3" id="KW-1185">Reference proteome</keyword>
<dbReference type="Proteomes" id="UP000799750">
    <property type="component" value="Unassembled WGS sequence"/>
</dbReference>
<evidence type="ECO:0000256" key="1">
    <source>
        <dbReference type="SAM" id="MobiDB-lite"/>
    </source>
</evidence>
<feature type="compositionally biased region" description="Low complexity" evidence="1">
    <location>
        <begin position="50"/>
        <end position="65"/>
    </location>
</feature>
<evidence type="ECO:0000313" key="3">
    <source>
        <dbReference type="Proteomes" id="UP000799750"/>
    </source>
</evidence>